<dbReference type="RefSeq" id="WP_407802458.1">
    <property type="nucleotide sequence ID" value="NZ_JBJNUX010000026.1"/>
</dbReference>
<organism evidence="1 2">
    <name type="scientific">Pseudomonas azerbaijanorientalis</name>
    <dbReference type="NCBI Taxonomy" id="2842350"/>
    <lineage>
        <taxon>Bacteria</taxon>
        <taxon>Pseudomonadati</taxon>
        <taxon>Pseudomonadota</taxon>
        <taxon>Gammaproteobacteria</taxon>
        <taxon>Pseudomonadales</taxon>
        <taxon>Pseudomonadaceae</taxon>
        <taxon>Pseudomonas</taxon>
    </lineage>
</organism>
<reference evidence="1 2" key="1">
    <citation type="submission" date="2024-12" db="EMBL/GenBank/DDBJ databases">
        <title>Pseudomonas species isolated from Lotus nodules promote plant growth.</title>
        <authorList>
            <person name="Yu Y.-H."/>
            <person name="Kurtenbach J."/>
            <person name="Crosbie D."/>
            <person name="Brachmann A."/>
            <person name="Marin M."/>
        </authorList>
    </citation>
    <scope>NUCLEOTIDE SEQUENCE [LARGE SCALE GENOMIC DNA]</scope>
    <source>
        <strain evidence="1 2">PLb11B</strain>
    </source>
</reference>
<proteinExistence type="predicted"/>
<name>A0ABW8W1X1_9PSED</name>
<comment type="caution">
    <text evidence="1">The sequence shown here is derived from an EMBL/GenBank/DDBJ whole genome shotgun (WGS) entry which is preliminary data.</text>
</comment>
<dbReference type="EMBL" id="JBJNUY010000004">
    <property type="protein sequence ID" value="MFL8999282.1"/>
    <property type="molecule type" value="Genomic_DNA"/>
</dbReference>
<sequence length="136" mass="15931">MDIDSEIKGHKPNISYITHNPSEILNFATEESKQRITFVETKMKHTFIKNHALSRVKEDSFFNIFKPHTWIFKANFRNPAHSKYYASDVARHQYINVSTKQGFFGVLPSTIKREHVINKHTIEEMTGLKKRLKNNA</sequence>
<evidence type="ECO:0000313" key="2">
    <source>
        <dbReference type="Proteomes" id="UP001628646"/>
    </source>
</evidence>
<accession>A0ABW8W1X1</accession>
<dbReference type="Proteomes" id="UP001628646">
    <property type="component" value="Unassembled WGS sequence"/>
</dbReference>
<evidence type="ECO:0000313" key="1">
    <source>
        <dbReference type="EMBL" id="MFL8999282.1"/>
    </source>
</evidence>
<keyword evidence="2" id="KW-1185">Reference proteome</keyword>
<gene>
    <name evidence="1" type="ORF">ACJ8NA_11545</name>
</gene>
<protein>
    <submittedName>
        <fullName evidence="1">Uncharacterized protein</fullName>
    </submittedName>
</protein>